<dbReference type="AlphaFoldDB" id="I3DAP6"/>
<reference evidence="1 2" key="1">
    <citation type="submission" date="2012-03" db="EMBL/GenBank/DDBJ databases">
        <authorList>
            <person name="Harkins D.M."/>
            <person name="Madupu R."/>
            <person name="Durkin A.S."/>
            <person name="Torralba M."/>
            <person name="Methe B."/>
            <person name="Sutton G.G."/>
            <person name="Nelson K.E."/>
        </authorList>
    </citation>
    <scope>NUCLEOTIDE SEQUENCE [LARGE SCALE GENOMIC DNA]</scope>
    <source>
        <strain evidence="1 2">CCUG 2042</strain>
    </source>
</reference>
<accession>I3DAP6</accession>
<proteinExistence type="predicted"/>
<name>I3DAP6_9PAST</name>
<dbReference type="PATRIC" id="fig|1095749.3.peg.1414"/>
<evidence type="ECO:0000313" key="1">
    <source>
        <dbReference type="EMBL" id="EIJ68789.1"/>
    </source>
</evidence>
<dbReference type="Proteomes" id="UP000006457">
    <property type="component" value="Unassembled WGS sequence"/>
</dbReference>
<protein>
    <submittedName>
        <fullName evidence="1">Uncharacterized protein</fullName>
    </submittedName>
</protein>
<comment type="caution">
    <text evidence="1">The sequence shown here is derived from an EMBL/GenBank/DDBJ whole genome shotgun (WGS) entry which is preliminary data.</text>
</comment>
<organism evidence="1 2">
    <name type="scientific">Pasteurella bettyae CCUG 2042</name>
    <dbReference type="NCBI Taxonomy" id="1095749"/>
    <lineage>
        <taxon>Bacteria</taxon>
        <taxon>Pseudomonadati</taxon>
        <taxon>Pseudomonadota</taxon>
        <taxon>Gammaproteobacteria</taxon>
        <taxon>Pasteurellales</taxon>
        <taxon>Pasteurellaceae</taxon>
        <taxon>Pasteurella</taxon>
    </lineage>
</organism>
<sequence>MRNSIQEDNFNSKSAVKIFKKLTALLFSNTQELKPVIISQFLFNRQNRAIQ</sequence>
<keyword evidence="2" id="KW-1185">Reference proteome</keyword>
<evidence type="ECO:0000313" key="2">
    <source>
        <dbReference type="Proteomes" id="UP000006457"/>
    </source>
</evidence>
<dbReference type="EMBL" id="AJSX01000034">
    <property type="protein sequence ID" value="EIJ68789.1"/>
    <property type="molecule type" value="Genomic_DNA"/>
</dbReference>
<gene>
    <name evidence="1" type="ORF">HMPREF1052_1307</name>
</gene>